<name>A0A0C2WVC1_AMAMK</name>
<gene>
    <name evidence="1" type="ORF">M378DRAFT_950152</name>
</gene>
<dbReference type="Proteomes" id="UP000054549">
    <property type="component" value="Unassembled WGS sequence"/>
</dbReference>
<evidence type="ECO:0000313" key="1">
    <source>
        <dbReference type="EMBL" id="KIL60288.1"/>
    </source>
</evidence>
<reference evidence="1 2" key="1">
    <citation type="submission" date="2014-04" db="EMBL/GenBank/DDBJ databases">
        <title>Evolutionary Origins and Diversification of the Mycorrhizal Mutualists.</title>
        <authorList>
            <consortium name="DOE Joint Genome Institute"/>
            <consortium name="Mycorrhizal Genomics Consortium"/>
            <person name="Kohler A."/>
            <person name="Kuo A."/>
            <person name="Nagy L.G."/>
            <person name="Floudas D."/>
            <person name="Copeland A."/>
            <person name="Barry K.W."/>
            <person name="Cichocki N."/>
            <person name="Veneault-Fourrey C."/>
            <person name="LaButti K."/>
            <person name="Lindquist E.A."/>
            <person name="Lipzen A."/>
            <person name="Lundell T."/>
            <person name="Morin E."/>
            <person name="Murat C."/>
            <person name="Riley R."/>
            <person name="Ohm R."/>
            <person name="Sun H."/>
            <person name="Tunlid A."/>
            <person name="Henrissat B."/>
            <person name="Grigoriev I.V."/>
            <person name="Hibbett D.S."/>
            <person name="Martin F."/>
        </authorList>
    </citation>
    <scope>NUCLEOTIDE SEQUENCE [LARGE SCALE GENOMIC DNA]</scope>
    <source>
        <strain evidence="1 2">Koide BX008</strain>
    </source>
</reference>
<dbReference type="HOGENOM" id="CLU_2120501_0_0_1"/>
<organism evidence="1 2">
    <name type="scientific">Amanita muscaria (strain Koide BX008)</name>
    <dbReference type="NCBI Taxonomy" id="946122"/>
    <lineage>
        <taxon>Eukaryota</taxon>
        <taxon>Fungi</taxon>
        <taxon>Dikarya</taxon>
        <taxon>Basidiomycota</taxon>
        <taxon>Agaricomycotina</taxon>
        <taxon>Agaricomycetes</taxon>
        <taxon>Agaricomycetidae</taxon>
        <taxon>Agaricales</taxon>
        <taxon>Pluteineae</taxon>
        <taxon>Amanitaceae</taxon>
        <taxon>Amanita</taxon>
    </lineage>
</organism>
<proteinExistence type="predicted"/>
<dbReference type="InParanoid" id="A0A0C2WVC1"/>
<protein>
    <submittedName>
        <fullName evidence="1">Uncharacterized protein</fullName>
    </submittedName>
</protein>
<evidence type="ECO:0000313" key="2">
    <source>
        <dbReference type="Proteomes" id="UP000054549"/>
    </source>
</evidence>
<accession>A0A0C2WVC1</accession>
<dbReference type="AlphaFoldDB" id="A0A0C2WVC1"/>
<dbReference type="EMBL" id="KN818301">
    <property type="protein sequence ID" value="KIL60288.1"/>
    <property type="molecule type" value="Genomic_DNA"/>
</dbReference>
<keyword evidence="2" id="KW-1185">Reference proteome</keyword>
<sequence>MSYIFGHQCIDHGQYVSGVVSNTAAAAALSSSRHALHDLLERLAPAVRFRNRPSRRQSTATFRSRDPFSVVCSRRCPSFSLIPYLRARERRWMTQVCIPWLLWQPFHLVWGTRH</sequence>